<dbReference type="PANTHER" id="PTHR11439">
    <property type="entry name" value="GAG-POL-RELATED RETROTRANSPOSON"/>
    <property type="match status" value="1"/>
</dbReference>
<evidence type="ECO:0000256" key="1">
    <source>
        <dbReference type="SAM" id="Coils"/>
    </source>
</evidence>
<gene>
    <name evidence="2" type="ORF">Tco_1131681</name>
</gene>
<dbReference type="PANTHER" id="PTHR11439:SF495">
    <property type="entry name" value="REVERSE TRANSCRIPTASE, RNA-DEPENDENT DNA POLYMERASE-RELATED"/>
    <property type="match status" value="1"/>
</dbReference>
<reference evidence="2" key="2">
    <citation type="submission" date="2022-01" db="EMBL/GenBank/DDBJ databases">
        <authorList>
            <person name="Yamashiro T."/>
            <person name="Shiraishi A."/>
            <person name="Satake H."/>
            <person name="Nakayama K."/>
        </authorList>
    </citation>
    <scope>NUCLEOTIDE SEQUENCE</scope>
</reference>
<dbReference type="EMBL" id="BQNB010021713">
    <property type="protein sequence ID" value="GJU09285.1"/>
    <property type="molecule type" value="Genomic_DNA"/>
</dbReference>
<sequence>MIGSLMYLTASRPDIMFAVCACARFQVTLKTSHLLAIKRIFRYLKGKPTLGLWYSRDSLFELVAILLSVNMHGALKIGSLLLEVVRFLGQQLISWQVGDRMERAATIASSLEAEQDNGSGPRCQDTILRDVDAQTRFETTSKESNDPPLSRGYTLRSGEDSMKLLELMELCTKLSNMLHKNRKSDLVIGLLTAVRHNFVLPVQVNAAEGDSINTSIQVNGERQIQALIDKKKVILTEISIRSDLHLEDAGGQEERGGPTVVIKLETTKDDSIGDSPSNVHLSVDAQAKEIADLKKRVQKLERKKEIKNYRIKKIKESWGEKRRKDATTRNFKETKNWKLVVKRDSEQEEVEVDDEAELKKHMVIVKDDEIAIDAIPLATKPPVIVEYKLLKEGIMVHYQLIRADGSSKRYSSMIRML</sequence>
<dbReference type="Proteomes" id="UP001151760">
    <property type="component" value="Unassembled WGS sequence"/>
</dbReference>
<evidence type="ECO:0000313" key="2">
    <source>
        <dbReference type="EMBL" id="GJU09285.1"/>
    </source>
</evidence>
<keyword evidence="3" id="KW-1185">Reference proteome</keyword>
<comment type="caution">
    <text evidence="2">The sequence shown here is derived from an EMBL/GenBank/DDBJ whole genome shotgun (WGS) entry which is preliminary data.</text>
</comment>
<evidence type="ECO:0000313" key="3">
    <source>
        <dbReference type="Proteomes" id="UP001151760"/>
    </source>
</evidence>
<protein>
    <submittedName>
        <fullName evidence="2">Uncharacterized protein</fullName>
    </submittedName>
</protein>
<accession>A0ABQ5J9R6</accession>
<feature type="coiled-coil region" evidence="1">
    <location>
        <begin position="283"/>
        <end position="317"/>
    </location>
</feature>
<reference evidence="2" key="1">
    <citation type="journal article" date="2022" name="Int. J. Mol. Sci.">
        <title>Draft Genome of Tanacetum Coccineum: Genomic Comparison of Closely Related Tanacetum-Family Plants.</title>
        <authorList>
            <person name="Yamashiro T."/>
            <person name="Shiraishi A."/>
            <person name="Nakayama K."/>
            <person name="Satake H."/>
        </authorList>
    </citation>
    <scope>NUCLEOTIDE SEQUENCE</scope>
</reference>
<proteinExistence type="predicted"/>
<keyword evidence="1" id="KW-0175">Coiled coil</keyword>
<name>A0ABQ5J9R6_9ASTR</name>
<organism evidence="2 3">
    <name type="scientific">Tanacetum coccineum</name>
    <dbReference type="NCBI Taxonomy" id="301880"/>
    <lineage>
        <taxon>Eukaryota</taxon>
        <taxon>Viridiplantae</taxon>
        <taxon>Streptophyta</taxon>
        <taxon>Embryophyta</taxon>
        <taxon>Tracheophyta</taxon>
        <taxon>Spermatophyta</taxon>
        <taxon>Magnoliopsida</taxon>
        <taxon>eudicotyledons</taxon>
        <taxon>Gunneridae</taxon>
        <taxon>Pentapetalae</taxon>
        <taxon>asterids</taxon>
        <taxon>campanulids</taxon>
        <taxon>Asterales</taxon>
        <taxon>Asteraceae</taxon>
        <taxon>Asteroideae</taxon>
        <taxon>Anthemideae</taxon>
        <taxon>Anthemidinae</taxon>
        <taxon>Tanacetum</taxon>
    </lineage>
</organism>